<dbReference type="PANTHER" id="PTHR41146:SF1">
    <property type="entry name" value="DIURETIC HORMONE CLASS 2"/>
    <property type="match status" value="1"/>
</dbReference>
<evidence type="ECO:0000256" key="2">
    <source>
        <dbReference type="ARBA" id="ARBA00022525"/>
    </source>
</evidence>
<proteinExistence type="predicted"/>
<evidence type="ECO:0000313" key="3">
    <source>
        <dbReference type="EMBL" id="GIY02973.1"/>
    </source>
</evidence>
<dbReference type="GO" id="GO:0005615">
    <property type="term" value="C:extracellular space"/>
    <property type="evidence" value="ECO:0007669"/>
    <property type="project" value="TreeGrafter"/>
</dbReference>
<dbReference type="PANTHER" id="PTHR41146">
    <property type="entry name" value="DIURETIC HORMONE CLASS 2"/>
    <property type="match status" value="1"/>
</dbReference>
<protein>
    <recommendedName>
        <fullName evidence="5">Diuretic hormone class 2</fullName>
    </recommendedName>
</protein>
<evidence type="ECO:0000313" key="4">
    <source>
        <dbReference type="Proteomes" id="UP001054837"/>
    </source>
</evidence>
<keyword evidence="2" id="KW-0964">Secreted</keyword>
<reference evidence="3 4" key="1">
    <citation type="submission" date="2021-06" db="EMBL/GenBank/DDBJ databases">
        <title>Caerostris darwini draft genome.</title>
        <authorList>
            <person name="Kono N."/>
            <person name="Arakawa K."/>
        </authorList>
    </citation>
    <scope>NUCLEOTIDE SEQUENCE [LARGE SCALE GENOMIC DNA]</scope>
</reference>
<dbReference type="AlphaFoldDB" id="A0AAV4Q6E0"/>
<evidence type="ECO:0000256" key="1">
    <source>
        <dbReference type="ARBA" id="ARBA00004613"/>
    </source>
</evidence>
<keyword evidence="4" id="KW-1185">Reference proteome</keyword>
<dbReference type="GO" id="GO:0001664">
    <property type="term" value="F:G protein-coupled receptor binding"/>
    <property type="evidence" value="ECO:0007669"/>
    <property type="project" value="TreeGrafter"/>
</dbReference>
<accession>A0AAV4Q6E0</accession>
<name>A0AAV4Q6E0_9ARAC</name>
<comment type="subcellular location">
    <subcellularLocation>
        <location evidence="1">Secreted</location>
    </subcellularLocation>
</comment>
<dbReference type="GO" id="GO:0007589">
    <property type="term" value="P:body fluid secretion"/>
    <property type="evidence" value="ECO:0007669"/>
    <property type="project" value="InterPro"/>
</dbReference>
<dbReference type="EMBL" id="BPLQ01003766">
    <property type="protein sequence ID" value="GIY02973.1"/>
    <property type="molecule type" value="Genomic_DNA"/>
</dbReference>
<dbReference type="GO" id="GO:0008613">
    <property type="term" value="F:diuretic hormone activity"/>
    <property type="evidence" value="ECO:0007669"/>
    <property type="project" value="InterPro"/>
</dbReference>
<comment type="caution">
    <text evidence="3">The sequence shown here is derived from an EMBL/GenBank/DDBJ whole genome shotgun (WGS) entry which is preliminary data.</text>
</comment>
<sequence>MRANRGQRFFKSLILGLDEQRNFIHSFRSAPTELIPREILSFCRYPTFWMKMLSPVCAAALFLCIVATSFDSSWCYPSSSSPVNLRSKRSIDNENPEDIVRILMKLAQDVIDSDSLMHTSDKRGIDLGLSRGFSGSQAAKHLMGLAAANFANGPGRRRRDLESQ</sequence>
<evidence type="ECO:0008006" key="5">
    <source>
        <dbReference type="Google" id="ProtNLM"/>
    </source>
</evidence>
<dbReference type="InterPro" id="IPR034439">
    <property type="entry name" value="DH2-like"/>
</dbReference>
<gene>
    <name evidence="3" type="ORF">CDAR_407551</name>
</gene>
<dbReference type="Proteomes" id="UP001054837">
    <property type="component" value="Unassembled WGS sequence"/>
</dbReference>
<organism evidence="3 4">
    <name type="scientific">Caerostris darwini</name>
    <dbReference type="NCBI Taxonomy" id="1538125"/>
    <lineage>
        <taxon>Eukaryota</taxon>
        <taxon>Metazoa</taxon>
        <taxon>Ecdysozoa</taxon>
        <taxon>Arthropoda</taxon>
        <taxon>Chelicerata</taxon>
        <taxon>Arachnida</taxon>
        <taxon>Araneae</taxon>
        <taxon>Araneomorphae</taxon>
        <taxon>Entelegynae</taxon>
        <taxon>Araneoidea</taxon>
        <taxon>Araneidae</taxon>
        <taxon>Caerostris</taxon>
    </lineage>
</organism>